<keyword evidence="2" id="KW-1185">Reference proteome</keyword>
<accession>A0A9D4UQ85</accession>
<dbReference type="EMBL" id="JABFUD020000012">
    <property type="protein sequence ID" value="KAI5072088.1"/>
    <property type="molecule type" value="Genomic_DNA"/>
</dbReference>
<evidence type="ECO:0000313" key="2">
    <source>
        <dbReference type="Proteomes" id="UP000886520"/>
    </source>
</evidence>
<comment type="caution">
    <text evidence="1">The sequence shown here is derived from an EMBL/GenBank/DDBJ whole genome shotgun (WGS) entry which is preliminary data.</text>
</comment>
<sequence>MTTSFIEEELVGLCIQADGLCFHPEPFHCMRSYGLSSTEEKLGVMGMISKQGGIDLKGFAYSFVHNSRASSAVRSLL</sequence>
<dbReference type="Proteomes" id="UP000886520">
    <property type="component" value="Chromosome 12"/>
</dbReference>
<protein>
    <submittedName>
        <fullName evidence="1">Uncharacterized protein</fullName>
    </submittedName>
</protein>
<proteinExistence type="predicted"/>
<evidence type="ECO:0000313" key="1">
    <source>
        <dbReference type="EMBL" id="KAI5072088.1"/>
    </source>
</evidence>
<reference evidence="1" key="1">
    <citation type="submission" date="2021-01" db="EMBL/GenBank/DDBJ databases">
        <title>Adiantum capillus-veneris genome.</title>
        <authorList>
            <person name="Fang Y."/>
            <person name="Liao Q."/>
        </authorList>
    </citation>
    <scope>NUCLEOTIDE SEQUENCE</scope>
    <source>
        <strain evidence="1">H3</strain>
        <tissue evidence="1">Leaf</tissue>
    </source>
</reference>
<dbReference type="AlphaFoldDB" id="A0A9D4UQ85"/>
<gene>
    <name evidence="1" type="ORF">GOP47_0012194</name>
</gene>
<organism evidence="1 2">
    <name type="scientific">Adiantum capillus-veneris</name>
    <name type="common">Maidenhair fern</name>
    <dbReference type="NCBI Taxonomy" id="13818"/>
    <lineage>
        <taxon>Eukaryota</taxon>
        <taxon>Viridiplantae</taxon>
        <taxon>Streptophyta</taxon>
        <taxon>Embryophyta</taxon>
        <taxon>Tracheophyta</taxon>
        <taxon>Polypodiopsida</taxon>
        <taxon>Polypodiidae</taxon>
        <taxon>Polypodiales</taxon>
        <taxon>Pteridineae</taxon>
        <taxon>Pteridaceae</taxon>
        <taxon>Vittarioideae</taxon>
        <taxon>Adiantum</taxon>
    </lineage>
</organism>
<name>A0A9D4UQ85_ADICA</name>